<reference evidence="6 7" key="1">
    <citation type="journal article" date="2010" name="Cell">
        <title>The genome of Naegleria gruberi illuminates early eukaryotic versatility.</title>
        <authorList>
            <person name="Fritz-Laylin L.K."/>
            <person name="Prochnik S.E."/>
            <person name="Ginger M.L."/>
            <person name="Dacks J.B."/>
            <person name="Carpenter M.L."/>
            <person name="Field M.C."/>
            <person name="Kuo A."/>
            <person name="Paredez A."/>
            <person name="Chapman J."/>
            <person name="Pham J."/>
            <person name="Shu S."/>
            <person name="Neupane R."/>
            <person name="Cipriano M."/>
            <person name="Mancuso J."/>
            <person name="Tu H."/>
            <person name="Salamov A."/>
            <person name="Lindquist E."/>
            <person name="Shapiro H."/>
            <person name="Lucas S."/>
            <person name="Grigoriev I.V."/>
            <person name="Cande W.Z."/>
            <person name="Fulton C."/>
            <person name="Rokhsar D.S."/>
            <person name="Dawson S.C."/>
        </authorList>
    </citation>
    <scope>NUCLEOTIDE SEQUENCE [LARGE SCALE GENOMIC DNA]</scope>
    <source>
        <strain evidence="6 7">NEG-M</strain>
    </source>
</reference>
<sequence>MNWRFFGREEIESYHHRNTTFYFLYERTSRTKLVSEQFFRITIIMLLLLIFSSLNIANDDCFSTFSELEIRQFEKSNFVHKTKLIETIRESKKLKGSSSLKYNTPRYSKNYKPTRLNRILDETNSNLGLNRTNGNFTKVKTCFSYIPISFDIHVNLENYTSILDCGSTTENACKDMSAAMVSLSSISTREGRKGECFEILFNIILMTDLADLDRSGGRACLARVPPIDGSIRQFIRVNVLVKSFDNASPRLIRCFYDTDGFITDSSSVISYIRFHNMKAINMVTPCMEASNVDFYQVKIFSSMDYRFRLSNSRIIGSVIEMNYGNIEMENCVTDSDIMIMGAERVLFNRTKFSAKLDVDSAGPTILVAHAESVEFSYCQFEFSKNSQLTLRSVVQADINHCNFTYVPLRNHIRKNPKEDAGDPAELSAIKANLVFRIFITKCNFSGKREYGWIDWISVGTVNFVRSAFIDNYSMNAKSVVSLYLCQEVKVVDCFFQQNKAKHSGAILIDSSDVVVVKNSRFFNNTSFKSGGSISLLSVSTSSCILGSRFINNTAKNGNGGAVLMDGNYAVRIESTLFHSNNSTLAGGALYIRNTTLAASLLLTSFVNNRIVLSPAEEQRFKSGHFVEGSGGALSLINTHGFMTKSTFLLNSALRGGACFTNGKNIGIYSPMMEENSAFIGGGIFIEGYAFIENMPDVQYNSADQYGNDIATSIRQYNLSLDRLELKSDDTYESIYVYPGQVVSAYFSQMTDGVNNNVPVLLESAIIEINDTLSSSNFDVHVNQTNFSNIVGFHISLKKESIDLKKDNYFFLKLRLPFATTKFVRVHLVPCKVDYIIKDGLCQLGFPYSQVIPVIVVASILVMIIGIVIGSCTCSFLAFSIWRVYKKIKKVYVREKSEKEIEEKLLTYDVSYSDYGSLHSVDIEKNANYIIPANELKFEKKIGEGASGSVYQAKWNMMDVAVKTIVRKEGSNDMFEKEVMVLIQLRHVNIISFYGICISETQSYMVVELAQNGSMERLIKNMKKGTVKKTLKEKLKILIGIANGMKYLHGLQPNYLIHRDLKPANIILDYNDNPKVCDFGLSRTVSNHTLTTSLTANIGTLLYMCPELILEEDNEQTSSALSKENAKKIDVYAYAIIMWELFFEETPYWNDTCEKINYFNHVSLDQKKIKAFNLLFFVANQEKRPIIPFVDWNEMTTWCEKFLREMNPRNAHQLLSAVDGYVNIMKMSWATEPSARPSFEIIMNMLTDLYEMDF</sequence>
<dbReference type="InParanoid" id="D2VC81"/>
<evidence type="ECO:0000256" key="3">
    <source>
        <dbReference type="PROSITE-ProRule" id="PRU10141"/>
    </source>
</evidence>
<dbReference type="RefSeq" id="XP_002678447.1">
    <property type="nucleotide sequence ID" value="XM_002678401.1"/>
</dbReference>
<accession>D2VC81</accession>
<keyword evidence="6" id="KW-0808">Transferase</keyword>
<dbReference type="SMART" id="SM00220">
    <property type="entry name" value="S_TKc"/>
    <property type="match status" value="1"/>
</dbReference>
<feature type="transmembrane region" description="Helical" evidence="4">
    <location>
        <begin position="850"/>
        <end position="881"/>
    </location>
</feature>
<dbReference type="OrthoDB" id="69842at2759"/>
<dbReference type="GO" id="GO:0004674">
    <property type="term" value="F:protein serine/threonine kinase activity"/>
    <property type="evidence" value="ECO:0007669"/>
    <property type="project" value="TreeGrafter"/>
</dbReference>
<dbReference type="KEGG" id="ngr:NAEGRDRAFT_88117"/>
<dbReference type="PROSITE" id="PS00107">
    <property type="entry name" value="PROTEIN_KINASE_ATP"/>
    <property type="match status" value="1"/>
</dbReference>
<keyword evidence="7" id="KW-1185">Reference proteome</keyword>
<evidence type="ECO:0000259" key="5">
    <source>
        <dbReference type="PROSITE" id="PS50011"/>
    </source>
</evidence>
<name>D2VC81_NAEGR</name>
<evidence type="ECO:0000313" key="7">
    <source>
        <dbReference type="Proteomes" id="UP000006671"/>
    </source>
</evidence>
<protein>
    <submittedName>
        <fullName evidence="6">Tyrosine kinase</fullName>
    </submittedName>
</protein>
<dbReference type="SUPFAM" id="SSF56112">
    <property type="entry name" value="Protein kinase-like (PK-like)"/>
    <property type="match status" value="1"/>
</dbReference>
<keyword evidence="4" id="KW-0812">Transmembrane</keyword>
<evidence type="ECO:0000256" key="1">
    <source>
        <dbReference type="ARBA" id="ARBA00022741"/>
    </source>
</evidence>
<dbReference type="InterPro" id="IPR017441">
    <property type="entry name" value="Protein_kinase_ATP_BS"/>
</dbReference>
<dbReference type="STRING" id="5762.D2VC81"/>
<organism evidence="7">
    <name type="scientific">Naegleria gruberi</name>
    <name type="common">Amoeba</name>
    <dbReference type="NCBI Taxonomy" id="5762"/>
    <lineage>
        <taxon>Eukaryota</taxon>
        <taxon>Discoba</taxon>
        <taxon>Heterolobosea</taxon>
        <taxon>Tetramitia</taxon>
        <taxon>Eutetramitia</taxon>
        <taxon>Vahlkampfiidae</taxon>
        <taxon>Naegleria</taxon>
    </lineage>
</organism>
<feature type="domain" description="Protein kinase" evidence="5">
    <location>
        <begin position="935"/>
        <end position="1253"/>
    </location>
</feature>
<dbReference type="InterPro" id="IPR011050">
    <property type="entry name" value="Pectin_lyase_fold/virulence"/>
</dbReference>
<feature type="transmembrane region" description="Helical" evidence="4">
    <location>
        <begin position="38"/>
        <end position="57"/>
    </location>
</feature>
<dbReference type="Proteomes" id="UP000006671">
    <property type="component" value="Unassembled WGS sequence"/>
</dbReference>
<proteinExistence type="predicted"/>
<dbReference type="VEuPathDB" id="AmoebaDB:NAEGRDRAFT_88117"/>
<dbReference type="GeneID" id="8847667"/>
<keyword evidence="2 3" id="KW-0067">ATP-binding</keyword>
<dbReference type="InterPro" id="IPR008271">
    <property type="entry name" value="Ser/Thr_kinase_AS"/>
</dbReference>
<evidence type="ECO:0000256" key="2">
    <source>
        <dbReference type="ARBA" id="ARBA00022840"/>
    </source>
</evidence>
<evidence type="ECO:0000256" key="4">
    <source>
        <dbReference type="SAM" id="Phobius"/>
    </source>
</evidence>
<dbReference type="PROSITE" id="PS50011">
    <property type="entry name" value="PROTEIN_KINASE_DOM"/>
    <property type="match status" value="1"/>
</dbReference>
<dbReference type="InterPro" id="IPR000719">
    <property type="entry name" value="Prot_kinase_dom"/>
</dbReference>
<dbReference type="Gene3D" id="3.30.200.20">
    <property type="entry name" value="Phosphorylase Kinase, domain 1"/>
    <property type="match status" value="1"/>
</dbReference>
<dbReference type="SUPFAM" id="SSF51126">
    <property type="entry name" value="Pectin lyase-like"/>
    <property type="match status" value="1"/>
</dbReference>
<dbReference type="GO" id="GO:0005524">
    <property type="term" value="F:ATP binding"/>
    <property type="evidence" value="ECO:0007669"/>
    <property type="project" value="UniProtKB-UniRule"/>
</dbReference>
<evidence type="ECO:0000313" key="6">
    <source>
        <dbReference type="EMBL" id="EFC45703.1"/>
    </source>
</evidence>
<dbReference type="InterPro" id="IPR051681">
    <property type="entry name" value="Ser/Thr_Kinases-Pseudokinases"/>
</dbReference>
<dbReference type="InterPro" id="IPR011009">
    <property type="entry name" value="Kinase-like_dom_sf"/>
</dbReference>
<feature type="binding site" evidence="3">
    <location>
        <position position="967"/>
    </location>
    <ligand>
        <name>ATP</name>
        <dbReference type="ChEBI" id="CHEBI:30616"/>
    </ligand>
</feature>
<dbReference type="EMBL" id="GG738862">
    <property type="protein sequence ID" value="EFC45703.1"/>
    <property type="molecule type" value="Genomic_DNA"/>
</dbReference>
<dbReference type="PANTHER" id="PTHR44329">
    <property type="entry name" value="SERINE/THREONINE-PROTEIN KINASE TNNI3K-RELATED"/>
    <property type="match status" value="1"/>
</dbReference>
<dbReference type="Gene3D" id="1.10.510.10">
    <property type="entry name" value="Transferase(Phosphotransferase) domain 1"/>
    <property type="match status" value="1"/>
</dbReference>
<gene>
    <name evidence="6" type="ORF">NAEGRDRAFT_88117</name>
</gene>
<keyword evidence="6" id="KW-0418">Kinase</keyword>
<keyword evidence="1 3" id="KW-0547">Nucleotide-binding</keyword>
<dbReference type="PROSITE" id="PS00108">
    <property type="entry name" value="PROTEIN_KINASE_ST"/>
    <property type="match status" value="1"/>
</dbReference>
<keyword evidence="4" id="KW-1133">Transmembrane helix</keyword>
<dbReference type="PANTHER" id="PTHR44329:SF298">
    <property type="entry name" value="MIXED LINEAGE KINASE DOMAIN-LIKE PROTEIN"/>
    <property type="match status" value="1"/>
</dbReference>
<dbReference type="AlphaFoldDB" id="D2VC81"/>
<keyword evidence="4" id="KW-0472">Membrane</keyword>
<dbReference type="eggNOG" id="KOG0192">
    <property type="taxonomic scope" value="Eukaryota"/>
</dbReference>
<dbReference type="Pfam" id="PF00069">
    <property type="entry name" value="Pkinase"/>
    <property type="match status" value="1"/>
</dbReference>